<feature type="binding site" description="in other chain" evidence="6">
    <location>
        <begin position="144"/>
        <end position="152"/>
    </location>
    <ligand>
        <name>5-phospho-alpha-D-ribose 1-diphosphate</name>
        <dbReference type="ChEBI" id="CHEBI:58017"/>
        <note>ligand shared between dimeric partners</note>
    </ligand>
</feature>
<evidence type="ECO:0000256" key="3">
    <source>
        <dbReference type="ARBA" id="ARBA00022676"/>
    </source>
</evidence>
<dbReference type="SUPFAM" id="SSF53271">
    <property type="entry name" value="PRTase-like"/>
    <property type="match status" value="1"/>
</dbReference>
<dbReference type="InterPro" id="IPR029057">
    <property type="entry name" value="PRTase-like"/>
</dbReference>
<comment type="caution">
    <text evidence="6">Lacks conserved residue(s) required for the propagation of feature annotation.</text>
</comment>
<keyword evidence="6" id="KW-0460">Magnesium</keyword>
<evidence type="ECO:0000256" key="1">
    <source>
        <dbReference type="ARBA" id="ARBA00004889"/>
    </source>
</evidence>
<proteinExistence type="inferred from homology"/>
<dbReference type="InterPro" id="IPR000836">
    <property type="entry name" value="PRTase_dom"/>
</dbReference>
<feature type="binding site" evidence="6">
    <location>
        <position position="118"/>
    </location>
    <ligand>
        <name>5-phospho-alpha-D-ribose 1-diphosphate</name>
        <dbReference type="ChEBI" id="CHEBI:58017"/>
        <note>ligand shared between dimeric partners</note>
    </ligand>
</feature>
<organism evidence="8 9">
    <name type="scientific">Georgenia daeguensis</name>
    <dbReference type="NCBI Taxonomy" id="908355"/>
    <lineage>
        <taxon>Bacteria</taxon>
        <taxon>Bacillati</taxon>
        <taxon>Actinomycetota</taxon>
        <taxon>Actinomycetes</taxon>
        <taxon>Micrococcales</taxon>
        <taxon>Bogoriellaceae</taxon>
        <taxon>Georgenia</taxon>
    </lineage>
</organism>
<dbReference type="EC" id="2.4.2.10" evidence="2 6"/>
<dbReference type="CDD" id="cd06223">
    <property type="entry name" value="PRTases_typeI"/>
    <property type="match status" value="1"/>
</dbReference>
<evidence type="ECO:0000256" key="2">
    <source>
        <dbReference type="ARBA" id="ARBA00011971"/>
    </source>
</evidence>
<feature type="binding site" evidence="6">
    <location>
        <position position="122"/>
    </location>
    <ligand>
        <name>5-phospho-alpha-D-ribose 1-diphosphate</name>
        <dbReference type="ChEBI" id="CHEBI:58017"/>
        <note>ligand shared between dimeric partners</note>
    </ligand>
</feature>
<comment type="pathway">
    <text evidence="1 6">Pyrimidine metabolism; UMP biosynthesis via de novo pathway; UMP from orotate: step 1/2.</text>
</comment>
<comment type="function">
    <text evidence="6">Catalyzes the transfer of a ribosyl phosphate group from 5-phosphoribose 1-diphosphate to orotate, leading to the formation of orotidine monophosphate (OMP).</text>
</comment>
<evidence type="ECO:0000256" key="6">
    <source>
        <dbReference type="HAMAP-Rule" id="MF_01208"/>
    </source>
</evidence>
<dbReference type="NCBIfam" id="TIGR00336">
    <property type="entry name" value="pyrE"/>
    <property type="match status" value="1"/>
</dbReference>
<gene>
    <name evidence="6 8" type="primary">pyrE</name>
    <name evidence="8" type="ORF">GCM10022262_02730</name>
</gene>
<dbReference type="HAMAP" id="MF_01208">
    <property type="entry name" value="PyrE"/>
    <property type="match status" value="1"/>
</dbReference>
<dbReference type="Gene3D" id="3.40.50.2020">
    <property type="match status" value="1"/>
</dbReference>
<accession>A0ABP8EPQ4</accession>
<keyword evidence="4 6" id="KW-0808">Transferase</keyword>
<feature type="binding site" description="in other chain" evidence="6">
    <location>
        <position position="119"/>
    </location>
    <ligand>
        <name>5-phospho-alpha-D-ribose 1-diphosphate</name>
        <dbReference type="ChEBI" id="CHEBI:58017"/>
        <note>ligand shared between dimeric partners</note>
    </ligand>
</feature>
<comment type="similarity">
    <text evidence="6">Belongs to the purine/pyrimidine phosphoribosyltransferase family. PyrE subfamily.</text>
</comment>
<dbReference type="PANTHER" id="PTHR19278">
    <property type="entry name" value="OROTATE PHOSPHORIBOSYLTRANSFERASE"/>
    <property type="match status" value="1"/>
</dbReference>
<feature type="binding site" evidence="6">
    <location>
        <position position="124"/>
    </location>
    <ligand>
        <name>5-phospho-alpha-D-ribose 1-diphosphate</name>
        <dbReference type="ChEBI" id="CHEBI:58017"/>
        <note>ligand shared between dimeric partners</note>
    </ligand>
</feature>
<keyword evidence="3 6" id="KW-0328">Glycosyltransferase</keyword>
<reference evidence="9" key="1">
    <citation type="journal article" date="2019" name="Int. J. Syst. Evol. Microbiol.">
        <title>The Global Catalogue of Microorganisms (GCM) 10K type strain sequencing project: providing services to taxonomists for standard genome sequencing and annotation.</title>
        <authorList>
            <consortium name="The Broad Institute Genomics Platform"/>
            <consortium name="The Broad Institute Genome Sequencing Center for Infectious Disease"/>
            <person name="Wu L."/>
            <person name="Ma J."/>
        </authorList>
    </citation>
    <scope>NUCLEOTIDE SEQUENCE [LARGE SCALE GENOMIC DNA]</scope>
    <source>
        <strain evidence="9">JCM 17459</strain>
    </source>
</reference>
<keyword evidence="5 6" id="KW-0665">Pyrimidine biosynthesis</keyword>
<comment type="catalytic activity">
    <reaction evidence="6">
        <text>orotidine 5'-phosphate + diphosphate = orotate + 5-phospho-alpha-D-ribose 1-diphosphate</text>
        <dbReference type="Rhea" id="RHEA:10380"/>
        <dbReference type="ChEBI" id="CHEBI:30839"/>
        <dbReference type="ChEBI" id="CHEBI:33019"/>
        <dbReference type="ChEBI" id="CHEBI:57538"/>
        <dbReference type="ChEBI" id="CHEBI:58017"/>
        <dbReference type="EC" id="2.4.2.10"/>
    </reaction>
</comment>
<evidence type="ECO:0000256" key="4">
    <source>
        <dbReference type="ARBA" id="ARBA00022679"/>
    </source>
</evidence>
<feature type="binding site" evidence="6">
    <location>
        <position position="148"/>
    </location>
    <ligand>
        <name>orotate</name>
        <dbReference type="ChEBI" id="CHEBI:30839"/>
    </ligand>
</feature>
<name>A0ABP8EPQ4_9MICO</name>
<dbReference type="Proteomes" id="UP001499841">
    <property type="component" value="Unassembled WGS sequence"/>
</dbReference>
<keyword evidence="9" id="KW-1185">Reference proteome</keyword>
<comment type="subunit">
    <text evidence="6">Homodimer.</text>
</comment>
<dbReference type="InterPro" id="IPR004467">
    <property type="entry name" value="Or_phspho_trans_dom"/>
</dbReference>
<evidence type="ECO:0000313" key="8">
    <source>
        <dbReference type="EMBL" id="GAA4285914.1"/>
    </source>
</evidence>
<dbReference type="EMBL" id="BAABBA010000001">
    <property type="protein sequence ID" value="GAA4285914.1"/>
    <property type="molecule type" value="Genomic_DNA"/>
</dbReference>
<comment type="cofactor">
    <cofactor evidence="6">
        <name>Mg(2+)</name>
        <dbReference type="ChEBI" id="CHEBI:18420"/>
    </cofactor>
</comment>
<dbReference type="Pfam" id="PF00156">
    <property type="entry name" value="Pribosyltran"/>
    <property type="match status" value="1"/>
</dbReference>
<dbReference type="InterPro" id="IPR023031">
    <property type="entry name" value="OPRT"/>
</dbReference>
<feature type="domain" description="Phosphoribosyltransferase" evidence="7">
    <location>
        <begin position="63"/>
        <end position="182"/>
    </location>
</feature>
<protein>
    <recommendedName>
        <fullName evidence="2 6">Orotate phosphoribosyltransferase</fullName>
        <shortName evidence="6">OPRT</shortName>
        <shortName evidence="6">OPRTase</shortName>
        <ecNumber evidence="2 6">2.4.2.10</ecNumber>
    </recommendedName>
</protein>
<dbReference type="GO" id="GO:0016757">
    <property type="term" value="F:glycosyltransferase activity"/>
    <property type="evidence" value="ECO:0007669"/>
    <property type="project" value="UniProtKB-KW"/>
</dbReference>
<dbReference type="PANTHER" id="PTHR19278:SF9">
    <property type="entry name" value="URIDINE 5'-MONOPHOSPHATE SYNTHASE"/>
    <property type="match status" value="1"/>
</dbReference>
<evidence type="ECO:0000256" key="5">
    <source>
        <dbReference type="ARBA" id="ARBA00022975"/>
    </source>
</evidence>
<sequence>MLARLFGAVRLAAVSTPNDTPRAHLAQLVRELAVVRGEVTLASGLTSDFYVDMRRATLHHAAAPLIGHVMLDMLEEAGFGAGEIDAVGGLTMGADPVATAILHAAASRGLDVDAFVVRKEAKGHGMRRRVEGPDVAGRRVVVLEDTSTTGGSPLTAIEALREAGAEVAAVAVVVDRDTGAREAIESAAGVPYLAALGLADLGLD</sequence>
<feature type="binding site" evidence="6">
    <location>
        <position position="176"/>
    </location>
    <ligand>
        <name>orotate</name>
        <dbReference type="ChEBI" id="CHEBI:30839"/>
    </ligand>
</feature>
<evidence type="ECO:0000259" key="7">
    <source>
        <dbReference type="Pfam" id="PF00156"/>
    </source>
</evidence>
<comment type="caution">
    <text evidence="8">The sequence shown here is derived from an EMBL/GenBank/DDBJ whole genome shotgun (WGS) entry which is preliminary data.</text>
</comment>
<evidence type="ECO:0000313" key="9">
    <source>
        <dbReference type="Proteomes" id="UP001499841"/>
    </source>
</evidence>